<dbReference type="GeneTree" id="ENSGT00390000007913"/>
<dbReference type="GO" id="GO:0006869">
    <property type="term" value="P:lipid transport"/>
    <property type="evidence" value="ECO:0007669"/>
    <property type="project" value="UniProtKB-UniRule"/>
</dbReference>
<evidence type="ECO:0000256" key="7">
    <source>
        <dbReference type="ARBA" id="ARBA00022710"/>
    </source>
</evidence>
<dbReference type="InterPro" id="IPR023121">
    <property type="entry name" value="ApoC-II_dom_sf"/>
</dbReference>
<feature type="chain" id="PRO_5018720930" description="Apolipoprotein C-II" evidence="15">
    <location>
        <begin position="21"/>
        <end position="98"/>
    </location>
</feature>
<dbReference type="Pfam" id="PF05355">
    <property type="entry name" value="Apo-CII"/>
    <property type="match status" value="1"/>
</dbReference>
<dbReference type="GO" id="GO:0016004">
    <property type="term" value="F:phospholipase activator activity"/>
    <property type="evidence" value="ECO:0007669"/>
    <property type="project" value="TreeGrafter"/>
</dbReference>
<dbReference type="GO" id="GO:0034364">
    <property type="term" value="C:high-density lipoprotein particle"/>
    <property type="evidence" value="ECO:0007669"/>
    <property type="project" value="UniProtKB-KW"/>
</dbReference>
<organism evidence="16 17">
    <name type="scientific">Labrus bergylta</name>
    <name type="common">ballan wrasse</name>
    <dbReference type="NCBI Taxonomy" id="56723"/>
    <lineage>
        <taxon>Eukaryota</taxon>
        <taxon>Metazoa</taxon>
        <taxon>Chordata</taxon>
        <taxon>Craniata</taxon>
        <taxon>Vertebrata</taxon>
        <taxon>Euteleostomi</taxon>
        <taxon>Actinopterygii</taxon>
        <taxon>Neopterygii</taxon>
        <taxon>Teleostei</taxon>
        <taxon>Neoteleostei</taxon>
        <taxon>Acanthomorphata</taxon>
        <taxon>Eupercaria</taxon>
        <taxon>Labriformes</taxon>
        <taxon>Labridae</taxon>
        <taxon>Labrus</taxon>
    </lineage>
</organism>
<evidence type="ECO:0000256" key="8">
    <source>
        <dbReference type="ARBA" id="ARBA00022850"/>
    </source>
</evidence>
<dbReference type="GO" id="GO:0042159">
    <property type="term" value="P:lipoprotein catabolic process"/>
    <property type="evidence" value="ECO:0007669"/>
    <property type="project" value="Ensembl"/>
</dbReference>
<keyword evidence="17" id="KW-1185">Reference proteome</keyword>
<dbReference type="InterPro" id="IPR008019">
    <property type="entry name" value="Apo-CII"/>
</dbReference>
<dbReference type="InParanoid" id="A0A3Q3E383"/>
<dbReference type="PANTHER" id="PTHR16566">
    <property type="entry name" value="APOLIPOPROTEIN C-II"/>
    <property type="match status" value="1"/>
</dbReference>
<evidence type="ECO:0000256" key="5">
    <source>
        <dbReference type="ARBA" id="ARBA00022513"/>
    </source>
</evidence>
<keyword evidence="8 14" id="KW-0345">HDL</keyword>
<keyword evidence="7 14" id="KW-0427">LDL</keyword>
<dbReference type="Proteomes" id="UP000261660">
    <property type="component" value="Unplaced"/>
</dbReference>
<dbReference type="CTD" id="344"/>
<dbReference type="GO" id="GO:0034361">
    <property type="term" value="C:very-low-density lipoprotein particle"/>
    <property type="evidence" value="ECO:0007669"/>
    <property type="project" value="UniProtKB-UniRule"/>
</dbReference>
<dbReference type="STRING" id="56723.ENSLBEP00000001830"/>
<evidence type="ECO:0000256" key="6">
    <source>
        <dbReference type="ARBA" id="ARBA00022525"/>
    </source>
</evidence>
<dbReference type="GO" id="GO:0016042">
    <property type="term" value="P:lipid catabolic process"/>
    <property type="evidence" value="ECO:0007669"/>
    <property type="project" value="UniProtKB-UniRule"/>
</dbReference>
<evidence type="ECO:0000256" key="15">
    <source>
        <dbReference type="SAM" id="SignalP"/>
    </source>
</evidence>
<comment type="function">
    <text evidence="14">Component of chylomicrons, very low-density lipoproteins (VLDL), low-density lipoproteins (LDL), and high-density lipoproteins (HDL) in plasma. Plays an important role in lipoprotein metabolism as an activator of lipoprotein lipase.</text>
</comment>
<dbReference type="GO" id="GO:0060697">
    <property type="term" value="P:positive regulation of phospholipid catabolic process"/>
    <property type="evidence" value="ECO:0007669"/>
    <property type="project" value="TreeGrafter"/>
</dbReference>
<evidence type="ECO:0000256" key="11">
    <source>
        <dbReference type="ARBA" id="ARBA00023098"/>
    </source>
</evidence>
<dbReference type="Gene3D" id="1.10.1440.10">
    <property type="entry name" value="Apolipoprotein C-II"/>
    <property type="match status" value="1"/>
</dbReference>
<evidence type="ECO:0000256" key="2">
    <source>
        <dbReference type="ARBA" id="ARBA00007221"/>
    </source>
</evidence>
<keyword evidence="11 14" id="KW-0443">Lipid metabolism</keyword>
<evidence type="ECO:0000256" key="4">
    <source>
        <dbReference type="ARBA" id="ARBA00022448"/>
    </source>
</evidence>
<evidence type="ECO:0000256" key="1">
    <source>
        <dbReference type="ARBA" id="ARBA00004613"/>
    </source>
</evidence>
<comment type="similarity">
    <text evidence="2 14">Belongs to the apolipoprotein C2 family.</text>
</comment>
<evidence type="ECO:0000313" key="16">
    <source>
        <dbReference type="Ensembl" id="ENSLBEP00000001830.1"/>
    </source>
</evidence>
<proteinExistence type="inferred from homology"/>
<keyword evidence="12 14" id="KW-0850">VLDL</keyword>
<dbReference type="AlphaFoldDB" id="A0A3Q3E383"/>
<evidence type="ECO:0000256" key="10">
    <source>
        <dbReference type="ARBA" id="ARBA00023055"/>
    </source>
</evidence>
<comment type="subcellular location">
    <subcellularLocation>
        <location evidence="1 14">Secreted</location>
    </subcellularLocation>
</comment>
<evidence type="ECO:0000313" key="17">
    <source>
        <dbReference type="Proteomes" id="UP000261660"/>
    </source>
</evidence>
<keyword evidence="5 14" id="KW-0162">Chylomicron</keyword>
<dbReference type="GeneID" id="109996293"/>
<keyword evidence="10 14" id="KW-0445">Lipid transport</keyword>
<keyword evidence="6 14" id="KW-0964">Secreted</keyword>
<evidence type="ECO:0000256" key="13">
    <source>
        <dbReference type="ARBA" id="ARBA00031176"/>
    </source>
</evidence>
<dbReference type="RefSeq" id="XP_020506006.1">
    <property type="nucleotide sequence ID" value="XM_020650350.2"/>
</dbReference>
<keyword evidence="4 14" id="KW-0813">Transport</keyword>
<dbReference type="OrthoDB" id="9881800at2759"/>
<reference evidence="16" key="1">
    <citation type="submission" date="2025-08" db="UniProtKB">
        <authorList>
            <consortium name="Ensembl"/>
        </authorList>
    </citation>
    <scope>IDENTIFICATION</scope>
</reference>
<evidence type="ECO:0000256" key="9">
    <source>
        <dbReference type="ARBA" id="ARBA00022963"/>
    </source>
</evidence>
<dbReference type="GO" id="GO:0042627">
    <property type="term" value="C:chylomicron"/>
    <property type="evidence" value="ECO:0007669"/>
    <property type="project" value="UniProtKB-UniRule"/>
</dbReference>
<accession>A0A3Q3E383</accession>
<sequence>MNKLLVITVLVAILALSTESFRVRRQSEEEEGTITKITDTVKSYYDNTINTAKGYLESIRGLKLEEKAKNLYTDTTTVVKTYTGVLHDQIYYFFYPQQ</sequence>
<feature type="signal peptide" evidence="15">
    <location>
        <begin position="1"/>
        <end position="20"/>
    </location>
</feature>
<evidence type="ECO:0000256" key="3">
    <source>
        <dbReference type="ARBA" id="ARBA00013947"/>
    </source>
</evidence>
<dbReference type="GO" id="GO:0043274">
    <property type="term" value="F:phospholipase binding"/>
    <property type="evidence" value="ECO:0007669"/>
    <property type="project" value="TreeGrafter"/>
</dbReference>
<dbReference type="GO" id="GO:0034362">
    <property type="term" value="C:low-density lipoprotein particle"/>
    <property type="evidence" value="ECO:0007669"/>
    <property type="project" value="UniProtKB-UniRule"/>
</dbReference>
<protein>
    <recommendedName>
        <fullName evidence="3 14">Apolipoprotein C-II</fullName>
        <shortName evidence="14">Apo-CII</shortName>
        <shortName evidence="14">ApoC-II</shortName>
    </recommendedName>
    <alternativeName>
        <fullName evidence="13 14">Apolipoprotein C2</fullName>
    </alternativeName>
</protein>
<reference evidence="16" key="2">
    <citation type="submission" date="2025-09" db="UniProtKB">
        <authorList>
            <consortium name="Ensembl"/>
        </authorList>
    </citation>
    <scope>IDENTIFICATION</scope>
</reference>
<keyword evidence="9 14" id="KW-0442">Lipid degradation</keyword>
<name>A0A3Q3E383_9LABR</name>
<evidence type="ECO:0000256" key="12">
    <source>
        <dbReference type="ARBA" id="ARBA00023313"/>
    </source>
</evidence>
<dbReference type="Ensembl" id="ENSLBET00000001945.1">
    <property type="protein sequence ID" value="ENSLBEP00000001830.1"/>
    <property type="gene ID" value="ENSLBEG00000001445.1"/>
</dbReference>
<keyword evidence="14 15" id="KW-0732">Signal</keyword>
<dbReference type="PANTHER" id="PTHR16566:SF0">
    <property type="entry name" value="APOLIPOPROTEIN C-II"/>
    <property type="match status" value="1"/>
</dbReference>
<dbReference type="GO" id="GO:0060216">
    <property type="term" value="P:definitive hemopoiesis"/>
    <property type="evidence" value="ECO:0007669"/>
    <property type="project" value="Ensembl"/>
</dbReference>
<evidence type="ECO:0000256" key="14">
    <source>
        <dbReference type="RuleBase" id="RU368054"/>
    </source>
</evidence>